<dbReference type="InterPro" id="IPR036465">
    <property type="entry name" value="vWFA_dom_sf"/>
</dbReference>
<evidence type="ECO:0000259" key="3">
    <source>
        <dbReference type="PROSITE" id="PS50234"/>
    </source>
</evidence>
<dbReference type="EMBL" id="JAXOTQ010000007">
    <property type="protein sequence ID" value="MDZ5489296.1"/>
    <property type="molecule type" value="Genomic_DNA"/>
</dbReference>
<keyword evidence="1" id="KW-0472">Membrane</keyword>
<evidence type="ECO:0000256" key="2">
    <source>
        <dbReference type="SAM" id="SignalP"/>
    </source>
</evidence>
<evidence type="ECO:0000256" key="1">
    <source>
        <dbReference type="SAM" id="Phobius"/>
    </source>
</evidence>
<dbReference type="RefSeq" id="WP_322439696.1">
    <property type="nucleotide sequence ID" value="NZ_JAXOTQ010000007.1"/>
</dbReference>
<dbReference type="PANTHER" id="PTHR10579:SF43">
    <property type="entry name" value="ZINC FINGER (C3HC4-TYPE RING FINGER) FAMILY PROTEIN"/>
    <property type="match status" value="1"/>
</dbReference>
<dbReference type="PANTHER" id="PTHR10579">
    <property type="entry name" value="CALCIUM-ACTIVATED CHLORIDE CHANNEL REGULATOR"/>
    <property type="match status" value="1"/>
</dbReference>
<accession>A0ABU5J9N2</accession>
<feature type="domain" description="VWFA" evidence="3">
    <location>
        <begin position="41"/>
        <end position="230"/>
    </location>
</feature>
<dbReference type="InterPro" id="IPR051266">
    <property type="entry name" value="CLCR"/>
</dbReference>
<organism evidence="4 5">
    <name type="scientific">Micromonospora sicca</name>
    <dbReference type="NCBI Taxonomy" id="2202420"/>
    <lineage>
        <taxon>Bacteria</taxon>
        <taxon>Bacillati</taxon>
        <taxon>Actinomycetota</taxon>
        <taxon>Actinomycetes</taxon>
        <taxon>Micromonosporales</taxon>
        <taxon>Micromonosporaceae</taxon>
        <taxon>Micromonospora</taxon>
    </lineage>
</organism>
<keyword evidence="1" id="KW-0812">Transmembrane</keyword>
<dbReference type="Pfam" id="PF13519">
    <property type="entry name" value="VWA_2"/>
    <property type="match status" value="1"/>
</dbReference>
<dbReference type="Gene3D" id="3.40.50.410">
    <property type="entry name" value="von Willebrand factor, type A domain"/>
    <property type="match status" value="1"/>
</dbReference>
<comment type="caution">
    <text evidence="4">The sequence shown here is derived from an EMBL/GenBank/DDBJ whole genome shotgun (WGS) entry which is preliminary data.</text>
</comment>
<feature type="chain" id="PRO_5045883399" evidence="2">
    <location>
        <begin position="29"/>
        <end position="427"/>
    </location>
</feature>
<evidence type="ECO:0000313" key="5">
    <source>
        <dbReference type="Proteomes" id="UP001290101"/>
    </source>
</evidence>
<name>A0ABU5J9N2_9ACTN</name>
<dbReference type="PROSITE" id="PS50234">
    <property type="entry name" value="VWFA"/>
    <property type="match status" value="1"/>
</dbReference>
<feature type="transmembrane region" description="Helical" evidence="1">
    <location>
        <begin position="396"/>
        <end position="421"/>
    </location>
</feature>
<evidence type="ECO:0000313" key="4">
    <source>
        <dbReference type="EMBL" id="MDZ5489296.1"/>
    </source>
</evidence>
<dbReference type="SUPFAM" id="SSF53300">
    <property type="entry name" value="vWA-like"/>
    <property type="match status" value="1"/>
</dbReference>
<keyword evidence="2" id="KW-0732">Signal</keyword>
<feature type="signal peptide" evidence="2">
    <location>
        <begin position="1"/>
        <end position="28"/>
    </location>
</feature>
<dbReference type="InterPro" id="IPR002035">
    <property type="entry name" value="VWF_A"/>
</dbReference>
<protein>
    <submittedName>
        <fullName evidence="4">VWA domain-containing protein</fullName>
    </submittedName>
</protein>
<proteinExistence type="predicted"/>
<sequence length="427" mass="44836">MINKRRSAAVLLGLLAATALIGPAPATADDETTEPPAEPPKVELVLDVSGSMRARDIDGRSRISVAQQAFNEVVDALPDETQLGIRVLGATYRGKDKKQGCQDTQQIVPVGPVDRAQAKAAVATLRPTGFTPVGLALRSAAQDLGVGATARRIVLITDGEDTCAPPDPCEVARELAAQGTRLVVDTLGLAPDDKVRRQLLCIAGATGGTYTAAQSADELTGRIKQLVDRARDTYTATPTVVGGAAECETAPLLAPGVYTDREAFSEHRWYRVPVRAGQELRASVSVALDRPVNPDYGVLLRATAPDGREIVRGVDAGSGRTDVISAGLRWSATEETPTPTPEPTGTQPAQTVCLVVSNAFAPRPGTEATPGMPMELTVDVVASSPAPDGPDLGRGWALLLLLTLAGLLTGLVAGLLTRWWVATWREN</sequence>
<keyword evidence="5" id="KW-1185">Reference proteome</keyword>
<keyword evidence="1" id="KW-1133">Transmembrane helix</keyword>
<dbReference type="Proteomes" id="UP001290101">
    <property type="component" value="Unassembled WGS sequence"/>
</dbReference>
<dbReference type="SMART" id="SM00327">
    <property type="entry name" value="VWA"/>
    <property type="match status" value="1"/>
</dbReference>
<gene>
    <name evidence="4" type="ORF">U2F25_07405</name>
</gene>
<reference evidence="4 5" key="1">
    <citation type="submission" date="2023-12" db="EMBL/GenBank/DDBJ databases">
        <title>Micromonospora sp. nov., isolated from Atacama Desert.</title>
        <authorList>
            <person name="Carro L."/>
            <person name="Golinska P."/>
            <person name="Klenk H.-P."/>
            <person name="Goodfellow M."/>
        </authorList>
    </citation>
    <scope>NUCLEOTIDE SEQUENCE [LARGE SCALE GENOMIC DNA]</scope>
    <source>
        <strain evidence="4 5">4G53</strain>
    </source>
</reference>